<dbReference type="Gene3D" id="2.60.120.40">
    <property type="match status" value="1"/>
</dbReference>
<evidence type="ECO:0000313" key="2">
    <source>
        <dbReference type="EMBL" id="ALF52981.1"/>
    </source>
</evidence>
<dbReference type="AlphaFoldDB" id="A0A0M4SJW8"/>
<sequence length="234" mass="24885">MPLTIPPSTYASQITFNPTTNITANTVQNAIVQLYDLMAHLSGDESIGGLKRFTDTTQATNTTTGTRFDGGVGIAKNLHVGGNLVADNLPKASAIRTSSTSSLSTSAVNKIVFNSEEVDNQNIHNISTGNSVIPSEYAGDYCLETYISGTFTTDGTATTRLRLSVYKNGSFFKDIARTTIQPTSGAFTLAVHGSVTLFNLAANDTIDIRTTTATNNGATFTIDSGSWFSLYKKP</sequence>
<name>A0A0M4SJW8_9NOSO</name>
<dbReference type="KEGG" id="npz:ACX27_09020"/>
<dbReference type="EMBL" id="CP012036">
    <property type="protein sequence ID" value="ALF52981.1"/>
    <property type="molecule type" value="Genomic_DNA"/>
</dbReference>
<reference evidence="1 3" key="3">
    <citation type="journal article" date="2016" name="Genome Announc.">
        <title>Draft Genome Sequence of the N2-Fixing Cyanobacterium Nostoc piscinale CENA21, Isolated from the Brazilian Amazon Floodplain.</title>
        <authorList>
            <person name="Leao T."/>
            <person name="Guimaraes P.I."/>
            <person name="de Melo A.G."/>
            <person name="Ramos R.T."/>
            <person name="Leao P.N."/>
            <person name="Silva A."/>
            <person name="Fiore M.F."/>
            <person name="Schneider M.P."/>
        </authorList>
    </citation>
    <scope>NUCLEOTIDE SEQUENCE [LARGE SCALE GENOMIC DNA]</scope>
    <source>
        <strain evidence="1 3">CENA21</strain>
    </source>
</reference>
<organism evidence="1 3">
    <name type="scientific">Nostoc piscinale CENA21</name>
    <dbReference type="NCBI Taxonomy" id="224013"/>
    <lineage>
        <taxon>Bacteria</taxon>
        <taxon>Bacillati</taxon>
        <taxon>Cyanobacteriota</taxon>
        <taxon>Cyanophyceae</taxon>
        <taxon>Nostocales</taxon>
        <taxon>Nostocaceae</taxon>
        <taxon>Nostoc</taxon>
    </lineage>
</organism>
<gene>
    <name evidence="1" type="ORF">ACX27_09020</name>
    <name evidence="2" type="ORF">ACX27_09160</name>
</gene>
<dbReference type="Proteomes" id="UP000062645">
    <property type="component" value="Chromosome"/>
</dbReference>
<evidence type="ECO:0000313" key="1">
    <source>
        <dbReference type="EMBL" id="ALF52960.1"/>
    </source>
</evidence>
<dbReference type="PATRIC" id="fig|224013.5.peg.2190"/>
<protein>
    <recommendedName>
        <fullName evidence="4">C1q domain-containing protein</fullName>
    </recommendedName>
</protein>
<dbReference type="STRING" id="224013.ACX27_09020"/>
<evidence type="ECO:0008006" key="4">
    <source>
        <dbReference type="Google" id="ProtNLM"/>
    </source>
</evidence>
<reference evidence="1" key="2">
    <citation type="submission" date="2015-07" db="EMBL/GenBank/DDBJ databases">
        <authorList>
            <person name="Noorani M."/>
        </authorList>
    </citation>
    <scope>NUCLEOTIDE SEQUENCE</scope>
    <source>
        <strain evidence="1">CENA21</strain>
    </source>
</reference>
<accession>A0A0M4SJW8</accession>
<dbReference type="EMBL" id="CP012036">
    <property type="protein sequence ID" value="ALF52960.1"/>
    <property type="molecule type" value="Genomic_DNA"/>
</dbReference>
<evidence type="ECO:0000313" key="3">
    <source>
        <dbReference type="Proteomes" id="UP000062645"/>
    </source>
</evidence>
<dbReference type="InterPro" id="IPR008983">
    <property type="entry name" value="Tumour_necrosis_fac-like_dom"/>
</dbReference>
<reference evidence="3" key="1">
    <citation type="submission" date="2015-07" db="EMBL/GenBank/DDBJ databases">
        <title>Genome Of Nitrogen-Fixing Cyanobacterium Nostoc piscinale CENA21 From Solimoes/Amazon River Floodplain Sediments And Comparative Genomics To Uncover Biosynthetic Natural Products Potential.</title>
        <authorList>
            <person name="Leao T.F."/>
            <person name="Leao P.N."/>
            <person name="Guimaraes P.I."/>
            <person name="de Melo A.G.C."/>
            <person name="Ramos R.T.J."/>
            <person name="Silva A."/>
            <person name="Fiore M.F."/>
            <person name="Schneider M.P.C."/>
        </authorList>
    </citation>
    <scope>NUCLEOTIDE SEQUENCE [LARGE SCALE GENOMIC DNA]</scope>
    <source>
        <strain evidence="3">CENA21</strain>
    </source>
</reference>
<dbReference type="KEGG" id="npz:ACX27_09160"/>
<dbReference type="RefSeq" id="WP_062291159.1">
    <property type="nucleotide sequence ID" value="NZ_CP012036.1"/>
</dbReference>
<keyword evidence="3" id="KW-1185">Reference proteome</keyword>
<proteinExistence type="predicted"/>